<evidence type="ECO:0000313" key="1">
    <source>
        <dbReference type="EMBL" id="MFC3673804.1"/>
    </source>
</evidence>
<gene>
    <name evidence="1" type="ORF">ACFOOT_20490</name>
</gene>
<dbReference type="EMBL" id="JBHRYE010000053">
    <property type="protein sequence ID" value="MFC3673804.1"/>
    <property type="molecule type" value="Genomic_DNA"/>
</dbReference>
<evidence type="ECO:0000313" key="2">
    <source>
        <dbReference type="Proteomes" id="UP001595683"/>
    </source>
</evidence>
<dbReference type="Proteomes" id="UP001595683">
    <property type="component" value="Unassembled WGS sequence"/>
</dbReference>
<organism evidence="1 2">
    <name type="scientific">Novosphingobium pokkalii</name>
    <dbReference type="NCBI Taxonomy" id="1770194"/>
    <lineage>
        <taxon>Bacteria</taxon>
        <taxon>Pseudomonadati</taxon>
        <taxon>Pseudomonadota</taxon>
        <taxon>Alphaproteobacteria</taxon>
        <taxon>Sphingomonadales</taxon>
        <taxon>Sphingomonadaceae</taxon>
        <taxon>Novosphingobium</taxon>
    </lineage>
</organism>
<proteinExistence type="predicted"/>
<protein>
    <submittedName>
        <fullName evidence="1">Uncharacterized protein</fullName>
    </submittedName>
</protein>
<name>A0ABV7V9D4_9SPHN</name>
<reference evidence="2" key="1">
    <citation type="journal article" date="2019" name="Int. J. Syst. Evol. Microbiol.">
        <title>The Global Catalogue of Microorganisms (GCM) 10K type strain sequencing project: providing services to taxonomists for standard genome sequencing and annotation.</title>
        <authorList>
            <consortium name="The Broad Institute Genomics Platform"/>
            <consortium name="The Broad Institute Genome Sequencing Center for Infectious Disease"/>
            <person name="Wu L."/>
            <person name="Ma J."/>
        </authorList>
    </citation>
    <scope>NUCLEOTIDE SEQUENCE [LARGE SCALE GENOMIC DNA]</scope>
    <source>
        <strain evidence="2">KCTC 42224</strain>
    </source>
</reference>
<sequence length="90" mass="9247">MPRSFPTLALALAAGKDRFVLLSRTITAHTLYQAGSVIPVGHVATLRFISFGAEGLPPAFAAYAPLAIPARDVMAALAPAYGVDAKVPAG</sequence>
<keyword evidence="2" id="KW-1185">Reference proteome</keyword>
<comment type="caution">
    <text evidence="1">The sequence shown here is derived from an EMBL/GenBank/DDBJ whole genome shotgun (WGS) entry which is preliminary data.</text>
</comment>
<dbReference type="RefSeq" id="WP_191324662.1">
    <property type="nucleotide sequence ID" value="NZ_BMZP01000010.1"/>
</dbReference>
<accession>A0ABV7V9D4</accession>